<dbReference type="Bgee" id="ENSMMUG00000050017">
    <property type="expression patterns" value="Expressed in liver and 13 other cell types or tissues"/>
</dbReference>
<reference evidence="2" key="4">
    <citation type="submission" date="2025-09" db="UniProtKB">
        <authorList>
            <consortium name="Ensembl"/>
        </authorList>
    </citation>
    <scope>IDENTIFICATION</scope>
    <source>
        <strain evidence="2">17573</strain>
    </source>
</reference>
<dbReference type="InParanoid" id="A0A5F8AGU1"/>
<reference evidence="2" key="3">
    <citation type="submission" date="2025-08" db="UniProtKB">
        <authorList>
            <consortium name="Ensembl"/>
        </authorList>
    </citation>
    <scope>IDENTIFICATION</scope>
    <source>
        <strain evidence="2">17573</strain>
    </source>
</reference>
<evidence type="ECO:0000256" key="1">
    <source>
        <dbReference type="SAM" id="MobiDB-lite"/>
    </source>
</evidence>
<keyword evidence="3" id="KW-1185">Reference proteome</keyword>
<name>A0A5F8AGU1_MACMU</name>
<protein>
    <submittedName>
        <fullName evidence="2">Uncharacterized protein</fullName>
    </submittedName>
</protein>
<dbReference type="Proteomes" id="UP000006718">
    <property type="component" value="Chromosome 19"/>
</dbReference>
<accession>A0A5F8AGU1</accession>
<reference evidence="2" key="2">
    <citation type="submission" date="2019-01" db="EMBL/GenBank/DDBJ databases">
        <authorList>
            <person name="Graves T."/>
            <person name="Eichler E.E."/>
            <person name="Wilson R.K."/>
        </authorList>
    </citation>
    <scope>NUCLEOTIDE SEQUENCE [LARGE SCALE GENOMIC DNA]</scope>
    <source>
        <strain evidence="2">17573</strain>
    </source>
</reference>
<evidence type="ECO:0000313" key="3">
    <source>
        <dbReference type="Proteomes" id="UP000006718"/>
    </source>
</evidence>
<feature type="compositionally biased region" description="Pro residues" evidence="1">
    <location>
        <begin position="92"/>
        <end position="104"/>
    </location>
</feature>
<proteinExistence type="predicted"/>
<evidence type="ECO:0000313" key="2">
    <source>
        <dbReference type="Ensembl" id="ENSMMUP00000077080.1"/>
    </source>
</evidence>
<dbReference type="GeneTree" id="ENSGT00950000185200"/>
<dbReference type="VEuPathDB" id="HostDB:ENSMMUG00000050017"/>
<organism evidence="2 3">
    <name type="scientific">Macaca mulatta</name>
    <name type="common">Rhesus macaque</name>
    <dbReference type="NCBI Taxonomy" id="9544"/>
    <lineage>
        <taxon>Eukaryota</taxon>
        <taxon>Metazoa</taxon>
        <taxon>Chordata</taxon>
        <taxon>Craniata</taxon>
        <taxon>Vertebrata</taxon>
        <taxon>Euteleostomi</taxon>
        <taxon>Mammalia</taxon>
        <taxon>Eutheria</taxon>
        <taxon>Euarchontoglires</taxon>
        <taxon>Primates</taxon>
        <taxon>Haplorrhini</taxon>
        <taxon>Catarrhini</taxon>
        <taxon>Cercopithecidae</taxon>
        <taxon>Cercopithecinae</taxon>
        <taxon>Macaca</taxon>
    </lineage>
</organism>
<dbReference type="AlphaFoldDB" id="A0A5F8AGU1"/>
<dbReference type="Ensembl" id="ENSMMUT00000085679.1">
    <property type="protein sequence ID" value="ENSMMUP00000077080.1"/>
    <property type="gene ID" value="ENSMMUG00000050017.1"/>
</dbReference>
<sequence>MSSPSDALPGPLPCLDHHIISICSSLLLQTLLAPCHPRQMLSQACCPAWTTRSHLYAPASSLQLSLCHITHFRLSPRPTSPLRPPHHIYTHRPPPSGAPGPVSPPSDALQGPLPLSDHHITSTGTGLLPQTLLRPRHRHQTLSPWPPRSGPPHLTSLTHEVGQVEVQLLDGHADVVRLHAQDRVATLRGLDQALAVGALQRDTLEQDDHDQVQPPHLVRLPETVDAPHLALLVGVGEHAARRLLAGDAQHEVLAALGPDVLAQLGQQPRRPLLLDLGLLAQQLVLDRALLVLGHPLLVLLEVLALPRLQVEPGVGEGADVRQQGLDERVELIL</sequence>
<reference evidence="3" key="1">
    <citation type="journal article" date="2007" name="Science">
        <title>Evolutionary and biomedical insights from the rhesus macaque genome.</title>
        <authorList>
            <person name="Gibbs R.A."/>
            <person name="Rogers J."/>
            <person name="Katze M.G."/>
            <person name="Bumgarner R."/>
            <person name="Weinstock G.M."/>
            <person name="Mardis E.R."/>
            <person name="Remington K.A."/>
            <person name="Strausberg R.L."/>
            <person name="Venter J.C."/>
            <person name="Wilson R.K."/>
            <person name="Batzer M.A."/>
            <person name="Bustamante C.D."/>
            <person name="Eichler E.E."/>
            <person name="Hahn M.W."/>
            <person name="Hardison R.C."/>
            <person name="Makova K.D."/>
            <person name="Miller W."/>
            <person name="Milosavljevic A."/>
            <person name="Palermo R.E."/>
            <person name="Siepel A."/>
            <person name="Sikela J.M."/>
            <person name="Attaway T."/>
            <person name="Bell S."/>
            <person name="Bernard K.E."/>
            <person name="Buhay C.J."/>
            <person name="Chandrabose M.N."/>
            <person name="Dao M."/>
            <person name="Davis C."/>
            <person name="Delehaunty K.D."/>
            <person name="Ding Y."/>
            <person name="Dinh H.H."/>
            <person name="Dugan-Rocha S."/>
            <person name="Fulton L.A."/>
            <person name="Gabisi R.A."/>
            <person name="Garner T.T."/>
            <person name="Godfrey J."/>
            <person name="Hawes A.C."/>
            <person name="Hernandez J."/>
            <person name="Hines S."/>
            <person name="Holder M."/>
            <person name="Hume J."/>
            <person name="Jhangiani S.N."/>
            <person name="Joshi V."/>
            <person name="Khan Z.M."/>
            <person name="Kirkness E.F."/>
            <person name="Cree A."/>
            <person name="Fowler R.G."/>
            <person name="Lee S."/>
            <person name="Lewis L.R."/>
            <person name="Li Z."/>
            <person name="Liu Y.-S."/>
            <person name="Moore S.M."/>
            <person name="Muzny D."/>
            <person name="Nazareth L.V."/>
            <person name="Ngo D.N."/>
            <person name="Okwuonu G.O."/>
            <person name="Pai G."/>
            <person name="Parker D."/>
            <person name="Paul H.A."/>
            <person name="Pfannkoch C."/>
            <person name="Pohl C.S."/>
            <person name="Rogers Y.-H.C."/>
            <person name="Ruiz S.J."/>
            <person name="Sabo A."/>
            <person name="Santibanez J."/>
            <person name="Schneider B.W."/>
            <person name="Smith S.M."/>
            <person name="Sodergren E."/>
            <person name="Svatek A.F."/>
            <person name="Utterback T.R."/>
            <person name="Vattathil S."/>
            <person name="Warren W."/>
            <person name="White C.S."/>
            <person name="Chinwalla A.T."/>
            <person name="Feng Y."/>
            <person name="Halpern A.L."/>
            <person name="Hillier L.W."/>
            <person name="Huang X."/>
            <person name="Minx P."/>
            <person name="Nelson J.O."/>
            <person name="Pepin K.H."/>
            <person name="Qin X."/>
            <person name="Sutton G.G."/>
            <person name="Venter E."/>
            <person name="Walenz B.P."/>
            <person name="Wallis J.W."/>
            <person name="Worley K.C."/>
            <person name="Yang S.-P."/>
            <person name="Jones S.M."/>
            <person name="Marra M.A."/>
            <person name="Rocchi M."/>
            <person name="Schein J.E."/>
            <person name="Baertsch R."/>
            <person name="Clarke L."/>
            <person name="Csuros M."/>
            <person name="Glasscock J."/>
            <person name="Harris R.A."/>
            <person name="Havlak P."/>
            <person name="Jackson A.R."/>
            <person name="Jiang H."/>
            <person name="Liu Y."/>
            <person name="Messina D.N."/>
            <person name="Shen Y."/>
            <person name="Song H.X.-Z."/>
            <person name="Wylie T."/>
            <person name="Zhang L."/>
            <person name="Birney E."/>
            <person name="Han K."/>
            <person name="Konkel M.K."/>
            <person name="Lee J."/>
            <person name="Smit A.F.A."/>
            <person name="Ullmer B."/>
            <person name="Wang H."/>
            <person name="Xing J."/>
            <person name="Burhans R."/>
            <person name="Cheng Z."/>
            <person name="Karro J.E."/>
            <person name="Ma J."/>
            <person name="Raney B."/>
            <person name="She X."/>
            <person name="Cox M.J."/>
            <person name="Demuth J.P."/>
            <person name="Dumas L.J."/>
            <person name="Han S.-G."/>
            <person name="Hopkins J."/>
            <person name="Karimpour-Fard A."/>
            <person name="Kim Y.H."/>
            <person name="Pollack J.R."/>
            <person name="Vinar T."/>
            <person name="Addo-Quaye C."/>
            <person name="Degenhardt J."/>
            <person name="Denby A."/>
            <person name="Hubisz M.J."/>
            <person name="Indap A."/>
            <person name="Kosiol C."/>
            <person name="Lahn B.T."/>
            <person name="Lawson H.A."/>
            <person name="Marklein A."/>
            <person name="Nielsen R."/>
            <person name="Vallender E.J."/>
            <person name="Clark A.G."/>
            <person name="Ferguson B."/>
            <person name="Hernandez R.D."/>
            <person name="Hirani K."/>
            <person name="Kehrer-Sawatzki H."/>
            <person name="Kolb J."/>
            <person name="Patil S."/>
            <person name="Pu L.-L."/>
            <person name="Ren Y."/>
            <person name="Smith D.G."/>
            <person name="Wheeler D.A."/>
            <person name="Schenck I."/>
            <person name="Ball E.V."/>
            <person name="Chen R."/>
            <person name="Cooper D.N."/>
            <person name="Giardine B."/>
            <person name="Hsu F."/>
            <person name="Kent W.J."/>
            <person name="Lesk A."/>
            <person name="Nelson D.L."/>
            <person name="O'brien W.E."/>
            <person name="Pruefer K."/>
            <person name="Stenson P.D."/>
            <person name="Wallace J.C."/>
            <person name="Ke H."/>
            <person name="Liu X.-M."/>
            <person name="Wang P."/>
            <person name="Xiang A.P."/>
            <person name="Yang F."/>
            <person name="Barber G.P."/>
            <person name="Haussler D."/>
            <person name="Karolchik D."/>
            <person name="Kern A.D."/>
            <person name="Kuhn R.M."/>
            <person name="Smith K.E."/>
            <person name="Zwieg A.S."/>
        </authorList>
    </citation>
    <scope>NUCLEOTIDE SEQUENCE [LARGE SCALE GENOMIC DNA]</scope>
    <source>
        <strain evidence="3">17573</strain>
    </source>
</reference>
<feature type="region of interest" description="Disordered" evidence="1">
    <location>
        <begin position="78"/>
        <end position="132"/>
    </location>
</feature>